<reference evidence="3 4" key="1">
    <citation type="submission" date="2020-10" db="EMBL/GenBank/DDBJ databases">
        <title>ChiBAC.</title>
        <authorList>
            <person name="Zenner C."/>
            <person name="Hitch T.C.A."/>
            <person name="Clavel T."/>
        </authorList>
    </citation>
    <scope>NUCLEOTIDE SEQUENCE [LARGE SCALE GENOMIC DNA]</scope>
    <source>
        <strain evidence="3 4">DSM 109015</strain>
    </source>
</reference>
<dbReference type="EMBL" id="JADCKC010000001">
    <property type="protein sequence ID" value="MBE5036436.1"/>
    <property type="molecule type" value="Genomic_DNA"/>
</dbReference>
<comment type="caution">
    <text evidence="3">The sequence shown here is derived from an EMBL/GenBank/DDBJ whole genome shotgun (WGS) entry which is preliminary data.</text>
</comment>
<feature type="region of interest" description="Disordered" evidence="1">
    <location>
        <begin position="74"/>
        <end position="94"/>
    </location>
</feature>
<evidence type="ECO:0000256" key="1">
    <source>
        <dbReference type="SAM" id="MobiDB-lite"/>
    </source>
</evidence>
<organism evidence="3 4">
    <name type="scientific">Gemmiger gallinarum</name>
    <dbReference type="NCBI Taxonomy" id="2779354"/>
    <lineage>
        <taxon>Bacteria</taxon>
        <taxon>Bacillati</taxon>
        <taxon>Bacillota</taxon>
        <taxon>Clostridia</taxon>
        <taxon>Eubacteriales</taxon>
        <taxon>Gemmiger</taxon>
    </lineage>
</organism>
<keyword evidence="2" id="KW-0732">Signal</keyword>
<name>A0ABR9QZY0_9FIRM</name>
<feature type="chain" id="PRO_5045873397" evidence="2">
    <location>
        <begin position="21"/>
        <end position="117"/>
    </location>
</feature>
<gene>
    <name evidence="3" type="ORF">INF35_01280</name>
</gene>
<protein>
    <submittedName>
        <fullName evidence="3">Uncharacterized protein</fullName>
    </submittedName>
</protein>
<feature type="signal peptide" evidence="2">
    <location>
        <begin position="1"/>
        <end position="20"/>
    </location>
</feature>
<evidence type="ECO:0000313" key="4">
    <source>
        <dbReference type="Proteomes" id="UP000768567"/>
    </source>
</evidence>
<proteinExistence type="predicted"/>
<accession>A0ABR9QZY0</accession>
<dbReference type="Proteomes" id="UP000768567">
    <property type="component" value="Unassembled WGS sequence"/>
</dbReference>
<evidence type="ECO:0000313" key="3">
    <source>
        <dbReference type="EMBL" id="MBE5036436.1"/>
    </source>
</evidence>
<dbReference type="PROSITE" id="PS51257">
    <property type="entry name" value="PROKAR_LIPOPROTEIN"/>
    <property type="match status" value="1"/>
</dbReference>
<evidence type="ECO:0000256" key="2">
    <source>
        <dbReference type="SAM" id="SignalP"/>
    </source>
</evidence>
<dbReference type="RefSeq" id="WP_193499773.1">
    <property type="nucleotide sequence ID" value="NZ_JADCKC010000001.1"/>
</dbReference>
<sequence>MKRLVLVAVLAASLLAGCTAAPKDAPASTPTPVRETVTLLDNEQLTITTNGLETVLQDHASGTKTTYRKALKLKQEETQATPAEPYTARESHPSEAATVYIRGGVLVIVTDGKTFVI</sequence>
<keyword evidence="4" id="KW-1185">Reference proteome</keyword>